<evidence type="ECO:0000256" key="1">
    <source>
        <dbReference type="SAM" id="Coils"/>
    </source>
</evidence>
<dbReference type="OrthoDB" id="10359079at2759"/>
<evidence type="ECO:0000256" key="2">
    <source>
        <dbReference type="SAM" id="MobiDB-lite"/>
    </source>
</evidence>
<reference evidence="3" key="1">
    <citation type="submission" date="2018-11" db="EMBL/GenBank/DDBJ databases">
        <authorList>
            <person name="Alioto T."/>
            <person name="Alioto T."/>
        </authorList>
    </citation>
    <scope>NUCLEOTIDE SEQUENCE</scope>
</reference>
<name>A0A8B6CP45_MYTGA</name>
<feature type="compositionally biased region" description="Basic and acidic residues" evidence="2">
    <location>
        <begin position="13"/>
        <end position="22"/>
    </location>
</feature>
<gene>
    <name evidence="3" type="ORF">MGAL_10B045431</name>
</gene>
<feature type="compositionally biased region" description="Polar residues" evidence="2">
    <location>
        <begin position="272"/>
        <end position="300"/>
    </location>
</feature>
<feature type="coiled-coil region" evidence="1">
    <location>
        <begin position="157"/>
        <end position="246"/>
    </location>
</feature>
<keyword evidence="4" id="KW-1185">Reference proteome</keyword>
<protein>
    <submittedName>
        <fullName evidence="3">Uncharacterized protein</fullName>
    </submittedName>
</protein>
<sequence length="371" mass="42696">MAQSQPLPPETTVTHEHKMTEKGKELYHSHKIKYLKQIDGSWETIENLLEELSECSKELKPLRKLEKNILKSREKYCENSNQYIEFLTRKNNEDSNDALPTFKTEFKKCNEIIDNTLQQIKTLKLTAAETMSVVPVESVRSNNSGKSGSISSSAMARKRVNAEVQRTKLQYAEQQTKLIKQKARLSELETQSKALKDREKAEVDADLALLKQQTEAAVAEVEVKVLEEAESDRRSLSLQEDKENLQKVKMTLTEKYVNEQFNEVEQLKSQDKNNNVPQDIPNNQDKFSSHTPAPRNQLNIIPTSRNLPKFQVDDLDRSIVEDIKPEIRQKQTLNPYAADFELTQPPLPPNHDQSVVSDLDKVFVEERFITF</sequence>
<evidence type="ECO:0000313" key="3">
    <source>
        <dbReference type="EMBL" id="VDI07404.1"/>
    </source>
</evidence>
<evidence type="ECO:0000313" key="4">
    <source>
        <dbReference type="Proteomes" id="UP000596742"/>
    </source>
</evidence>
<dbReference type="EMBL" id="UYJE01002044">
    <property type="protein sequence ID" value="VDI07404.1"/>
    <property type="molecule type" value="Genomic_DNA"/>
</dbReference>
<proteinExistence type="predicted"/>
<comment type="caution">
    <text evidence="3">The sequence shown here is derived from an EMBL/GenBank/DDBJ whole genome shotgun (WGS) entry which is preliminary data.</text>
</comment>
<feature type="region of interest" description="Disordered" evidence="2">
    <location>
        <begin position="266"/>
        <end position="300"/>
    </location>
</feature>
<dbReference type="AlphaFoldDB" id="A0A8B6CP45"/>
<organism evidence="3 4">
    <name type="scientific">Mytilus galloprovincialis</name>
    <name type="common">Mediterranean mussel</name>
    <dbReference type="NCBI Taxonomy" id="29158"/>
    <lineage>
        <taxon>Eukaryota</taxon>
        <taxon>Metazoa</taxon>
        <taxon>Spiralia</taxon>
        <taxon>Lophotrochozoa</taxon>
        <taxon>Mollusca</taxon>
        <taxon>Bivalvia</taxon>
        <taxon>Autobranchia</taxon>
        <taxon>Pteriomorphia</taxon>
        <taxon>Mytilida</taxon>
        <taxon>Mytiloidea</taxon>
        <taxon>Mytilidae</taxon>
        <taxon>Mytilinae</taxon>
        <taxon>Mytilus</taxon>
    </lineage>
</organism>
<keyword evidence="1" id="KW-0175">Coiled coil</keyword>
<accession>A0A8B6CP45</accession>
<dbReference type="Proteomes" id="UP000596742">
    <property type="component" value="Unassembled WGS sequence"/>
</dbReference>
<feature type="region of interest" description="Disordered" evidence="2">
    <location>
        <begin position="1"/>
        <end position="22"/>
    </location>
</feature>